<keyword evidence="1 4" id="KW-0479">Metal-binding</keyword>
<feature type="zinc finger region" description="TRAF-type" evidence="4">
    <location>
        <begin position="74"/>
        <end position="135"/>
    </location>
</feature>
<organism evidence="6 7">
    <name type="scientific">Reticulomyxa filosa</name>
    <dbReference type="NCBI Taxonomy" id="46433"/>
    <lineage>
        <taxon>Eukaryota</taxon>
        <taxon>Sar</taxon>
        <taxon>Rhizaria</taxon>
        <taxon>Retaria</taxon>
        <taxon>Foraminifera</taxon>
        <taxon>Monothalamids</taxon>
        <taxon>Reticulomyxidae</taxon>
        <taxon>Reticulomyxa</taxon>
    </lineage>
</organism>
<dbReference type="PROSITE" id="PS50145">
    <property type="entry name" value="ZF_TRAF"/>
    <property type="match status" value="1"/>
</dbReference>
<dbReference type="EMBL" id="ASPP01019318">
    <property type="protein sequence ID" value="ETO15258.1"/>
    <property type="molecule type" value="Genomic_DNA"/>
</dbReference>
<dbReference type="AlphaFoldDB" id="X6MML3"/>
<protein>
    <recommendedName>
        <fullName evidence="5">TRAF-type domain-containing protein</fullName>
    </recommendedName>
</protein>
<evidence type="ECO:0000313" key="7">
    <source>
        <dbReference type="Proteomes" id="UP000023152"/>
    </source>
</evidence>
<dbReference type="Pfam" id="PF02176">
    <property type="entry name" value="zf-TRAF"/>
    <property type="match status" value="1"/>
</dbReference>
<evidence type="ECO:0000256" key="4">
    <source>
        <dbReference type="PROSITE-ProRule" id="PRU00207"/>
    </source>
</evidence>
<name>X6MML3_RETFI</name>
<accession>X6MML3</accession>
<proteinExistence type="predicted"/>
<feature type="domain" description="TRAF-type" evidence="5">
    <location>
        <begin position="74"/>
        <end position="135"/>
    </location>
</feature>
<evidence type="ECO:0000313" key="6">
    <source>
        <dbReference type="EMBL" id="ETO15258.1"/>
    </source>
</evidence>
<keyword evidence="2 4" id="KW-0863">Zinc-finger</keyword>
<evidence type="ECO:0000256" key="3">
    <source>
        <dbReference type="ARBA" id="ARBA00022833"/>
    </source>
</evidence>
<dbReference type="GO" id="GO:0008270">
    <property type="term" value="F:zinc ion binding"/>
    <property type="evidence" value="ECO:0007669"/>
    <property type="project" value="UniProtKB-KW"/>
</dbReference>
<sequence length="157" mass="18084">MLQINVEESEEKKDTKITNCYDKGWIEWCEQGLLETDTCFKCGQVVKDAMELTCEGHVEGDDVLIIGEECLNKHLQENSGKCPSKNGHRSNEGSKMTSLNDGCQYKGKIKDLQEHLEKSCPLSPIDCPFRKYGCKDIIFRYNEKEHIQAKIKYHMNF</sequence>
<evidence type="ECO:0000256" key="2">
    <source>
        <dbReference type="ARBA" id="ARBA00022771"/>
    </source>
</evidence>
<dbReference type="InterPro" id="IPR001293">
    <property type="entry name" value="Znf_TRAF"/>
</dbReference>
<dbReference type="Proteomes" id="UP000023152">
    <property type="component" value="Unassembled WGS sequence"/>
</dbReference>
<keyword evidence="3 4" id="KW-0862">Zinc</keyword>
<reference evidence="6 7" key="1">
    <citation type="journal article" date="2013" name="Curr. Biol.">
        <title>The Genome of the Foraminiferan Reticulomyxa filosa.</title>
        <authorList>
            <person name="Glockner G."/>
            <person name="Hulsmann N."/>
            <person name="Schleicher M."/>
            <person name="Noegel A.A."/>
            <person name="Eichinger L."/>
            <person name="Gallinger C."/>
            <person name="Pawlowski J."/>
            <person name="Sierra R."/>
            <person name="Euteneuer U."/>
            <person name="Pillet L."/>
            <person name="Moustafa A."/>
            <person name="Platzer M."/>
            <person name="Groth M."/>
            <person name="Szafranski K."/>
            <person name="Schliwa M."/>
        </authorList>
    </citation>
    <scope>NUCLEOTIDE SEQUENCE [LARGE SCALE GENOMIC DNA]</scope>
</reference>
<gene>
    <name evidence="6" type="ORF">RFI_22105</name>
</gene>
<feature type="non-terminal residue" evidence="6">
    <location>
        <position position="157"/>
    </location>
</feature>
<evidence type="ECO:0000256" key="1">
    <source>
        <dbReference type="ARBA" id="ARBA00022723"/>
    </source>
</evidence>
<dbReference type="OrthoDB" id="6499288at2759"/>
<comment type="caution">
    <text evidence="6">The sequence shown here is derived from an EMBL/GenBank/DDBJ whole genome shotgun (WGS) entry which is preliminary data.</text>
</comment>
<dbReference type="InterPro" id="IPR013083">
    <property type="entry name" value="Znf_RING/FYVE/PHD"/>
</dbReference>
<dbReference type="Gene3D" id="3.30.40.10">
    <property type="entry name" value="Zinc/RING finger domain, C3HC4 (zinc finger)"/>
    <property type="match status" value="1"/>
</dbReference>
<dbReference type="SUPFAM" id="SSF49599">
    <property type="entry name" value="TRAF domain-like"/>
    <property type="match status" value="1"/>
</dbReference>
<keyword evidence="7" id="KW-1185">Reference proteome</keyword>
<evidence type="ECO:0000259" key="5">
    <source>
        <dbReference type="PROSITE" id="PS50145"/>
    </source>
</evidence>